<feature type="region of interest" description="Disordered" evidence="1">
    <location>
        <begin position="515"/>
        <end position="585"/>
    </location>
</feature>
<feature type="compositionally biased region" description="Polar residues" evidence="1">
    <location>
        <begin position="180"/>
        <end position="195"/>
    </location>
</feature>
<feature type="compositionally biased region" description="Low complexity" evidence="1">
    <location>
        <begin position="46"/>
        <end position="58"/>
    </location>
</feature>
<dbReference type="AlphaFoldDB" id="A0AAV2I7F3"/>
<organism evidence="2 3">
    <name type="scientific">Lymnaea stagnalis</name>
    <name type="common">Great pond snail</name>
    <name type="synonym">Helix stagnalis</name>
    <dbReference type="NCBI Taxonomy" id="6523"/>
    <lineage>
        <taxon>Eukaryota</taxon>
        <taxon>Metazoa</taxon>
        <taxon>Spiralia</taxon>
        <taxon>Lophotrochozoa</taxon>
        <taxon>Mollusca</taxon>
        <taxon>Gastropoda</taxon>
        <taxon>Heterobranchia</taxon>
        <taxon>Euthyneura</taxon>
        <taxon>Panpulmonata</taxon>
        <taxon>Hygrophila</taxon>
        <taxon>Lymnaeoidea</taxon>
        <taxon>Lymnaeidae</taxon>
        <taxon>Lymnaea</taxon>
    </lineage>
</organism>
<protein>
    <submittedName>
        <fullName evidence="2">Uncharacterized protein</fullName>
    </submittedName>
</protein>
<feature type="region of interest" description="Disordered" evidence="1">
    <location>
        <begin position="845"/>
        <end position="873"/>
    </location>
</feature>
<comment type="caution">
    <text evidence="2">The sequence shown here is derived from an EMBL/GenBank/DDBJ whole genome shotgun (WGS) entry which is preliminary data.</text>
</comment>
<feature type="compositionally biased region" description="Basic and acidic residues" evidence="1">
    <location>
        <begin position="358"/>
        <end position="367"/>
    </location>
</feature>
<proteinExistence type="predicted"/>
<evidence type="ECO:0000256" key="1">
    <source>
        <dbReference type="SAM" id="MobiDB-lite"/>
    </source>
</evidence>
<feature type="region of interest" description="Disordered" evidence="1">
    <location>
        <begin position="41"/>
        <end position="60"/>
    </location>
</feature>
<feature type="region of interest" description="Disordered" evidence="1">
    <location>
        <begin position="752"/>
        <end position="779"/>
    </location>
</feature>
<sequence>MSEAILCTDMDIQSWRSSSQRSDCESLARLIEVEKRVKEIYKERQGNGTDNTDGNTGDSDASYIEMAIKGDNLDSSIQNVKGRFQPEKIVKRNSTDLQKDPMIVKSFISQIDFQDKKLDLSSSKTDLTKTFSADSAKTDLSMKTNTSGLSSTYSHQSDTSDHAVLDNASLHDSGFVQLSGPGSESTEHSLNTSLQEDGHKNTVLPSPLESGADNNNLPPSSQPMVDYGTRQGSRDDPSTQVSRQGPWSHETGNENYEMRQTRRSEDSGVSSLNERIGDDLKVKSESFIHKVIVKGNAEFVNNLKNIEGGGVSTKSLESHISGSLEHYSNSDLKIAGDQISATERIKNGQSVFSNGRSVSEESNKTNESDDVFQDCEGKQDVVGPQQQVMPHQVEDGKQAVDTWVKGQKVVFNNDVVSDQPQQVVCDNTVTQESQDSLSNGFHVGLDQAEHSSHTKDIFQRQDSESLEEMESPNVQTLATKFEPKPVDNSFLRRTQSLKKNFKVDSKFSVVKSTPLINGENFSDSSHEEQPSLDEGNLNIPGESGSEQTLSGNSQSPSDDTIHMTSSESSVDKQLSNEAPRPAADINLNDEELYSASRSHQKLYRLSLSIGSTQETTDQLSAAALQLDKELSHSRPIMSSESLSYTHVSRMEQPTNIAGSVSADSGSPELEPTKTSDDVLQTGNVDNLSKVNCKQAPINIPRGKIDTKFYGDSDEDTSVHEARVQSFKDSYKRLSAANSKFKLLNDVIQENANGPVSKPGSKIQIPPSKEISGSSATNELRTSADLVHPASISLSSSKPSLENIGRKSSEASIIWDNVQSRDPDAQWRLDYTNIHVDTDIESLAMSSASCDGQGGGEGGDSQPPSRRLSCFSNGSDMKDQRLNQFLRDTASSFSSQFGQSSEEDKQMGFLSTSMLSGCNSVSWSSYDEISTPPQGDGDSVKYRLPRTRAYNMESRTTSIASTIDMYGSTDLSLLSKNKISDKPVKWLVATESQGKPVVLSFSGSHSDDEAVLIWSREANETLWTNAPVLEYNPTTRMATLPSYMRPQLSNSASARTSPHIRLTSQNSN</sequence>
<feature type="region of interest" description="Disordered" evidence="1">
    <location>
        <begin position="345"/>
        <end position="371"/>
    </location>
</feature>
<dbReference type="EMBL" id="CAXITT010000504">
    <property type="protein sequence ID" value="CAL1542724.1"/>
    <property type="molecule type" value="Genomic_DNA"/>
</dbReference>
<feature type="compositionally biased region" description="Basic and acidic residues" evidence="1">
    <location>
        <begin position="448"/>
        <end position="463"/>
    </location>
</feature>
<feature type="region of interest" description="Disordered" evidence="1">
    <location>
        <begin position="448"/>
        <end position="473"/>
    </location>
</feature>
<accession>A0AAV2I7F3</accession>
<feature type="region of interest" description="Disordered" evidence="1">
    <location>
        <begin position="173"/>
        <end position="271"/>
    </location>
</feature>
<name>A0AAV2I7F3_LYMST</name>
<feature type="region of interest" description="Disordered" evidence="1">
    <location>
        <begin position="656"/>
        <end position="680"/>
    </location>
</feature>
<evidence type="ECO:0000313" key="2">
    <source>
        <dbReference type="EMBL" id="CAL1542724.1"/>
    </source>
</evidence>
<evidence type="ECO:0000313" key="3">
    <source>
        <dbReference type="Proteomes" id="UP001497497"/>
    </source>
</evidence>
<feature type="region of interest" description="Disordered" evidence="1">
    <location>
        <begin position="1047"/>
        <end position="1067"/>
    </location>
</feature>
<feature type="compositionally biased region" description="Polar residues" evidence="1">
    <location>
        <begin position="212"/>
        <end position="223"/>
    </location>
</feature>
<feature type="compositionally biased region" description="Polar residues" evidence="1">
    <location>
        <begin position="544"/>
        <end position="576"/>
    </location>
</feature>
<feature type="compositionally biased region" description="Polar residues" evidence="1">
    <location>
        <begin position="770"/>
        <end position="779"/>
    </location>
</feature>
<feature type="compositionally biased region" description="Polar residues" evidence="1">
    <location>
        <begin position="347"/>
        <end position="357"/>
    </location>
</feature>
<gene>
    <name evidence="2" type="ORF">GSLYS_00016258001</name>
</gene>
<dbReference type="Proteomes" id="UP001497497">
    <property type="component" value="Unassembled WGS sequence"/>
</dbReference>
<feature type="compositionally biased region" description="Basic and acidic residues" evidence="1">
    <location>
        <begin position="256"/>
        <end position="266"/>
    </location>
</feature>
<reference evidence="2 3" key="1">
    <citation type="submission" date="2024-04" db="EMBL/GenBank/DDBJ databases">
        <authorList>
            <consortium name="Genoscope - CEA"/>
            <person name="William W."/>
        </authorList>
    </citation>
    <scope>NUCLEOTIDE SEQUENCE [LARGE SCALE GENOMIC DNA]</scope>
</reference>
<keyword evidence="3" id="KW-1185">Reference proteome</keyword>